<feature type="chain" id="PRO_5017084243" evidence="2">
    <location>
        <begin position="30"/>
        <end position="2021"/>
    </location>
</feature>
<organism evidence="3 4">
    <name type="scientific">Roseimicrobium gellanilyticum</name>
    <dbReference type="NCBI Taxonomy" id="748857"/>
    <lineage>
        <taxon>Bacteria</taxon>
        <taxon>Pseudomonadati</taxon>
        <taxon>Verrucomicrobiota</taxon>
        <taxon>Verrucomicrobiia</taxon>
        <taxon>Verrucomicrobiales</taxon>
        <taxon>Verrucomicrobiaceae</taxon>
        <taxon>Roseimicrobium</taxon>
    </lineage>
</organism>
<feature type="signal peptide" evidence="2">
    <location>
        <begin position="1"/>
        <end position="29"/>
    </location>
</feature>
<dbReference type="InterPro" id="IPR013424">
    <property type="entry name" value="Ice-binding_C"/>
</dbReference>
<comment type="caution">
    <text evidence="3">The sequence shown here is derived from an EMBL/GenBank/DDBJ whole genome shotgun (WGS) entry which is preliminary data.</text>
</comment>
<protein>
    <submittedName>
        <fullName evidence="3">Putative secreted protein with PEP-CTERM sorting signal</fullName>
    </submittedName>
</protein>
<dbReference type="InterPro" id="IPR013425">
    <property type="entry name" value="Autotrns_rpt"/>
</dbReference>
<dbReference type="RefSeq" id="WP_113956164.1">
    <property type="nucleotide sequence ID" value="NZ_QNRR01000001.1"/>
</dbReference>
<dbReference type="Pfam" id="PF12951">
    <property type="entry name" value="PATR"/>
    <property type="match status" value="4"/>
</dbReference>
<name>A0A366HU48_9BACT</name>
<dbReference type="EMBL" id="QNRR01000001">
    <property type="protein sequence ID" value="RBP47209.1"/>
    <property type="molecule type" value="Genomic_DNA"/>
</dbReference>
<sequence length="2021" mass="200728">MPSLRKLGGFMSLAGSLLFSITSVSTLTAQTNTYTGATSAWSVGTNWSLGEPTAAHDVVLPGVVPASGGTITLAAGELANSLSFLNSYTLTGGNLTLTTGNISVDPTFTGTISSVLQGSVGLAKDGNGILVLGGANTFTGTVNINAGTLSISNNNNLGAASNGINFTGSGTLDVTAAVTAGRAMFIDAGIVGTMNITTGVVFRIDGVVSGGGTLSKNTSGTLVLGNAANTLSVITSAGGNLLLESSGSLGDASTTVNINGGTIGADDSGINTYTVGTLNIGGNVQFGITASGFTGSQIFSGTAVDLGGAARTLTTDEDVVFTGIVSNGSIVKAGDDFLQFNNNQNSFNGLTFSNNSSVYLGGDDVLGSGIITWAVSDGRLRSNDGTARILTNNLVLNANAIFGAASTGNLTIGKVGGTVDFGTGTRTINVDSVTTTFLSAVVNGTGMSKSGSGTAVFLASNTITGNVSIGTGNITVRGSTGKLSTGTGVVTVGDNNGNDESLTIGDAGDSLSGTVDRLSDGTTLRFNGSTSATFNGPGNSITEVIDVLDFAAGVGILTLNPAVGGEIQLNVNNATASLTRSNNNAMGVIRGTGLGQTGANSTRVIFAVAPTMLGLGGTGANTSIIPYLIGGDSTTDAPDTFLTYDAVNGVKPLADSDYSATVTGSHGQNVSVGALAETITGDASINALRLTAGGSIAMNAGADVVLRSGALLSTTTTTISGPGTLTLGESLVNGTGQGRQGVIFASANATPILLTINANVGTAGGLIVGDAGSTGHTIVLGGDNKIIGGIVLNGGTLRAGSAGALNDNYFNDLVLRAGNSTTGGALSTTLQVFGNNISVIFGGNDRLQGSTRIQNGAATAGTITILANVGNSDGNDGVLENGSGGGVLNVAKRGAFRVQLESNNSYTGSTEIFSGELRVTGSGGRLSGTTSLNIRGGGSFYTYKQSDQNVDRVNDGAAVNMHQGSFLVDQNQSAFNLAETLGALNILNGDNTIQVEASVAAQTSTLTFASLNVSSGAVVNFTNAALAGDIGIGEADDNRVIFTADPAVTLGGIMGGNVYHTKNFNTGTTQDVVNFAGYDIDTDGTGTADVETGVYAFAAYNTGEENTWTSTTVANPTADVTLTASRTIEAIRLGGGIDITMSAGQVLNLTTGGLIHNGTDSSISGGTLTAGGSADGELFIRTEDNLNTTTLTISSVIADNGSGSVSLTKTGPDNLVLSGANTYTGRTTLSGGTVSFTADSAFGTAPTSATAGHLRLYGVTLAQTADTGTITIDGNRGLELGGTTNIISTAAGSNLVYNTMGITSNGDASLTLQGDIDMAIGGNTTIGGSFTIQDGGSVISLGGTTNSIGGSLIVGQAQGTTTFNYGVAGGTLIVGANSPNTSVLEVGTRTSGTLNTSTGILNLAGSDTFIANVDRVRIGVLTVDIFPDAGTRGVVTFGTNAHITAGTEVIMSDSQNDGLQGTPSTMTFGNGTSSLTSRTITVGARKGNATISIAAGGTLNLGGFGERMLDLFIARQLATQTGVTNSGTLDFSQGTLIASIDEFVIADKSGPTSVAGSGGAGGATGTVTLGNSAHNVVANSLTMARITQAASGALAQATYNQGGGSTIILGNILLGSHDDAANGAARGTLNITGGVFTVGGNIFKAGAARSSAVIIVNGGTLDLQNQAHGDTTAGTFTGSQLIFRAGSIVDGASVTLDGVRVTTATDVGSHEDALILRDVTLDVDVFLTNATAGLGGILYEANGNGAGGIINGDVDLGTVSRDINVGNSTGANADLTMAGRITNSGSINKQGTGTLVLSNGTNNYQGTTTVSAGVLQVGLAGVGTTGTGTTTVTTTGTLAGTGTVTGSAATHVIQGTLRPGDLSGAGIGNLKFEGNLTLESTATSFFQLGSPTTPGTTYDRITGLSANDTIIVDGTISAAELNDSFFGGYTGGAGDTWQLLMDWTTINLAGFNVGTNLRTGADGVNEGDLDLPTLSAGLFWDVSNFGNNGTVSIVPEPGRALLLLLGVAGLLMRRRRPGRLA</sequence>
<evidence type="ECO:0000313" key="3">
    <source>
        <dbReference type="EMBL" id="RBP47209.1"/>
    </source>
</evidence>
<keyword evidence="1 2" id="KW-0732">Signal</keyword>
<gene>
    <name evidence="3" type="ORF">DES53_1016</name>
</gene>
<accession>A0A366HU48</accession>
<dbReference type="NCBIfam" id="TIGR02601">
    <property type="entry name" value="autotrns_rpt"/>
    <property type="match status" value="3"/>
</dbReference>
<keyword evidence="4" id="KW-1185">Reference proteome</keyword>
<proteinExistence type="predicted"/>
<reference evidence="3 4" key="1">
    <citation type="submission" date="2018-06" db="EMBL/GenBank/DDBJ databases">
        <title>Genomic Encyclopedia of Type Strains, Phase IV (KMG-IV): sequencing the most valuable type-strain genomes for metagenomic binning, comparative biology and taxonomic classification.</title>
        <authorList>
            <person name="Goeker M."/>
        </authorList>
    </citation>
    <scope>NUCLEOTIDE SEQUENCE [LARGE SCALE GENOMIC DNA]</scope>
    <source>
        <strain evidence="3 4">DSM 25532</strain>
    </source>
</reference>
<dbReference type="Proteomes" id="UP000253426">
    <property type="component" value="Unassembled WGS sequence"/>
</dbReference>
<evidence type="ECO:0000256" key="2">
    <source>
        <dbReference type="SAM" id="SignalP"/>
    </source>
</evidence>
<dbReference type="OrthoDB" id="173890at2"/>
<evidence type="ECO:0000313" key="4">
    <source>
        <dbReference type="Proteomes" id="UP000253426"/>
    </source>
</evidence>
<dbReference type="NCBIfam" id="TIGR02595">
    <property type="entry name" value="PEP_CTERM"/>
    <property type="match status" value="1"/>
</dbReference>
<evidence type="ECO:0000256" key="1">
    <source>
        <dbReference type="ARBA" id="ARBA00022729"/>
    </source>
</evidence>